<dbReference type="RefSeq" id="WP_073410066.1">
    <property type="nucleotide sequence ID" value="NZ_FQWH01000007.1"/>
</dbReference>
<proteinExistence type="predicted"/>
<evidence type="ECO:0000313" key="2">
    <source>
        <dbReference type="Proteomes" id="UP000184112"/>
    </source>
</evidence>
<protein>
    <submittedName>
        <fullName evidence="1">Uncharacterized protein</fullName>
    </submittedName>
</protein>
<evidence type="ECO:0000313" key="1">
    <source>
        <dbReference type="EMBL" id="SHH16303.1"/>
    </source>
</evidence>
<dbReference type="Proteomes" id="UP000184112">
    <property type="component" value="Unassembled WGS sequence"/>
</dbReference>
<dbReference type="AlphaFoldDB" id="A0A1M5QRU0"/>
<accession>A0A1M5QRU0</accession>
<dbReference type="EMBL" id="FQWH01000007">
    <property type="protein sequence ID" value="SHH16303.1"/>
    <property type="molecule type" value="Genomic_DNA"/>
</dbReference>
<reference evidence="1 2" key="1">
    <citation type="submission" date="2016-11" db="EMBL/GenBank/DDBJ databases">
        <authorList>
            <person name="Jaros S."/>
            <person name="Januszkiewicz K."/>
            <person name="Wedrychowicz H."/>
        </authorList>
    </citation>
    <scope>NUCLEOTIDE SEQUENCE [LARGE SCALE GENOMIC DNA]</scope>
    <source>
        <strain evidence="1 2">DSM 6792</strain>
    </source>
</reference>
<name>A0A1M5QRU0_FLAJO</name>
<sequence>MDEKVKRLLKVYTELDYSQRKEVREYIENYEKKDLSEKRNISESLNKSLGPLMTNVCAYCGK</sequence>
<organism evidence="1 2">
    <name type="scientific">Flavobacterium johnsoniae</name>
    <name type="common">Cytophaga johnsonae</name>
    <dbReference type="NCBI Taxonomy" id="986"/>
    <lineage>
        <taxon>Bacteria</taxon>
        <taxon>Pseudomonadati</taxon>
        <taxon>Bacteroidota</taxon>
        <taxon>Flavobacteriia</taxon>
        <taxon>Flavobacteriales</taxon>
        <taxon>Flavobacteriaceae</taxon>
        <taxon>Flavobacterium</taxon>
    </lineage>
</organism>
<gene>
    <name evidence="1" type="ORF">SAMN05444388_107128</name>
</gene>